<reference evidence="2 3" key="1">
    <citation type="journal article" date="2013" name="Genome Announc.">
        <title>Complete genome sequence of Simiduia agarivorans SA1(T), a marine bacterium able to degrade a variety of polysaccharides.</title>
        <authorList>
            <person name="Lin S.Y."/>
            <person name="Shieh W.Y."/>
            <person name="Chen J.S."/>
            <person name="Tang S.L."/>
        </authorList>
    </citation>
    <scope>NUCLEOTIDE SEQUENCE [LARGE SCALE GENOMIC DNA]</scope>
    <source>
        <strain evidence="3">DSM 21679 / JCM 13881 / BCRC 17597 / SA1</strain>
    </source>
</reference>
<keyword evidence="1" id="KW-0812">Transmembrane</keyword>
<dbReference type="Proteomes" id="UP000000466">
    <property type="component" value="Chromosome"/>
</dbReference>
<protein>
    <submittedName>
        <fullName evidence="2">Uncharacterized protein</fullName>
    </submittedName>
</protein>
<name>K4KHY9_SIMAS</name>
<keyword evidence="3" id="KW-1185">Reference proteome</keyword>
<dbReference type="HOGENOM" id="CLU_1184410_0_0_6"/>
<evidence type="ECO:0000313" key="2">
    <source>
        <dbReference type="EMBL" id="AFU98724.1"/>
    </source>
</evidence>
<dbReference type="AlphaFoldDB" id="K4KHY9"/>
<organism evidence="2 3">
    <name type="scientific">Simiduia agarivorans (strain DSM 21679 / JCM 13881 / BCRC 17597 / SA1)</name>
    <dbReference type="NCBI Taxonomy" id="1117647"/>
    <lineage>
        <taxon>Bacteria</taxon>
        <taxon>Pseudomonadati</taxon>
        <taxon>Pseudomonadota</taxon>
        <taxon>Gammaproteobacteria</taxon>
        <taxon>Cellvibrionales</taxon>
        <taxon>Cellvibrionaceae</taxon>
        <taxon>Simiduia</taxon>
    </lineage>
</organism>
<dbReference type="EMBL" id="CP003746">
    <property type="protein sequence ID" value="AFU98724.1"/>
    <property type="molecule type" value="Genomic_DNA"/>
</dbReference>
<accession>K4KHY9</accession>
<dbReference type="STRING" id="1117647.M5M_07665"/>
<sequence>MKRSSWHDQQEPNYKIYVGKLRIVCILFIMLAAVPLNALSSDLCDTEALKSELKIRADKDQHLRKSWKPGLKLSDDTILQDILALEKSNAVYIPDLLQKCGWPKKSVVGEDTALHIWLLVQHLDNHLHIQNQAAVKMWEAVAQGEASNGSYSALIDRNRRNSNLPQVYGFQTYNMKDRIEFYQIVTPGLIDERRKRIGLPSFYCWTLQLSGIHPDLEMEWPQGVPYKPEQCDTK</sequence>
<gene>
    <name evidence="2" type="ordered locus">M5M_07665</name>
</gene>
<dbReference type="Pfam" id="PF20329">
    <property type="entry name" value="DUF6624"/>
    <property type="match status" value="1"/>
</dbReference>
<dbReference type="eggNOG" id="COG4403">
    <property type="taxonomic scope" value="Bacteria"/>
</dbReference>
<evidence type="ECO:0000256" key="1">
    <source>
        <dbReference type="SAM" id="Phobius"/>
    </source>
</evidence>
<dbReference type="KEGG" id="saga:M5M_07665"/>
<dbReference type="RefSeq" id="WP_015046897.1">
    <property type="nucleotide sequence ID" value="NC_018868.3"/>
</dbReference>
<keyword evidence="1" id="KW-1133">Transmembrane helix</keyword>
<proteinExistence type="predicted"/>
<evidence type="ECO:0000313" key="3">
    <source>
        <dbReference type="Proteomes" id="UP000000466"/>
    </source>
</evidence>
<dbReference type="InterPro" id="IPR046732">
    <property type="entry name" value="DUF6624"/>
</dbReference>
<dbReference type="OrthoDB" id="2989458at2"/>
<keyword evidence="1" id="KW-0472">Membrane</keyword>
<feature type="transmembrane region" description="Helical" evidence="1">
    <location>
        <begin position="21"/>
        <end position="39"/>
    </location>
</feature>